<keyword evidence="4" id="KW-1185">Reference proteome</keyword>
<gene>
    <name evidence="3" type="ORF">EVOR1521_LOCUS7093</name>
</gene>
<accession>A0AA36I063</accession>
<dbReference type="GO" id="GO:0016758">
    <property type="term" value="F:hexosyltransferase activity"/>
    <property type="evidence" value="ECO:0007669"/>
    <property type="project" value="InterPro"/>
</dbReference>
<feature type="domain" description="Glycosyl transferase family 28 C-terminal" evidence="2">
    <location>
        <begin position="389"/>
        <end position="534"/>
    </location>
</feature>
<dbReference type="EMBL" id="CAUJNA010000557">
    <property type="protein sequence ID" value="CAJ1378593.1"/>
    <property type="molecule type" value="Genomic_DNA"/>
</dbReference>
<evidence type="ECO:0000256" key="1">
    <source>
        <dbReference type="SAM" id="MobiDB-lite"/>
    </source>
</evidence>
<dbReference type="AlphaFoldDB" id="A0AA36I063"/>
<protein>
    <recommendedName>
        <fullName evidence="2">Glycosyl transferase family 28 C-terminal domain-containing protein</fullName>
    </recommendedName>
</protein>
<feature type="compositionally biased region" description="Polar residues" evidence="1">
    <location>
        <begin position="36"/>
        <end position="46"/>
    </location>
</feature>
<name>A0AA36I063_9DINO</name>
<sequence>MIDRIGSGNSSARPRAVPTYQAEAAKAKRAPLSLRQGPQSWPRNLQSEFAEGYRKELEAIGEEEERKAEEDRQAQWASIVRSLVGTWKDSTTGRLHEVAQAGEELKVRAVEGAEPPASLWLRNGIVVRGKRLELDMASLGSETLRWHRWPNGRLQEEWHWVHLEQGPFGQLWQKLPFQQLTPAKGPQKRSAEVHLKLGQLVLHEAKRHYLKQLCFLPQHKRLWKEVLESAESAVRSTDLVAAVAELASYEDLVDEGNVNVVASAESFWRRSGLALADANRLLLSSPLRQERVLWMWRPRGDTEVERSRELGRFMNRSAVKEGSRERLPERIPEHKKEEVQKRAVQLVLARVSKAQVVRWWQLRNFFLVRSRALEARGFDSAPENVLDRVTVGTTLFEDLVKEVDSEDFQKEAKALGYQRLVVQHGRGSYRLSQRDPPILQCESFDLKPSLDDEMSAAALVISHAGAGSVIESLRAGRRLLVVVNPLLMNNHQLELAEAMHRRGFCAMAREPSQLLPALRAAAQMEMQPYPAADIQPWHKLMEDTCGVAPC</sequence>
<evidence type="ECO:0000313" key="4">
    <source>
        <dbReference type="Proteomes" id="UP001178507"/>
    </source>
</evidence>
<dbReference type="GO" id="GO:0043541">
    <property type="term" value="C:UDP-N-acetylglucosamine transferase complex"/>
    <property type="evidence" value="ECO:0007669"/>
    <property type="project" value="TreeGrafter"/>
</dbReference>
<comment type="caution">
    <text evidence="3">The sequence shown here is derived from an EMBL/GenBank/DDBJ whole genome shotgun (WGS) entry which is preliminary data.</text>
</comment>
<evidence type="ECO:0000259" key="2">
    <source>
        <dbReference type="Pfam" id="PF04101"/>
    </source>
</evidence>
<dbReference type="InterPro" id="IPR007235">
    <property type="entry name" value="Glyco_trans_28_C"/>
</dbReference>
<organism evidence="3 4">
    <name type="scientific">Effrenium voratum</name>
    <dbReference type="NCBI Taxonomy" id="2562239"/>
    <lineage>
        <taxon>Eukaryota</taxon>
        <taxon>Sar</taxon>
        <taxon>Alveolata</taxon>
        <taxon>Dinophyceae</taxon>
        <taxon>Suessiales</taxon>
        <taxon>Symbiodiniaceae</taxon>
        <taxon>Effrenium</taxon>
    </lineage>
</organism>
<reference evidence="3" key="1">
    <citation type="submission" date="2023-08" db="EMBL/GenBank/DDBJ databases">
        <authorList>
            <person name="Chen Y."/>
            <person name="Shah S."/>
            <person name="Dougan E. K."/>
            <person name="Thang M."/>
            <person name="Chan C."/>
        </authorList>
    </citation>
    <scope>NUCLEOTIDE SEQUENCE</scope>
</reference>
<evidence type="ECO:0000313" key="3">
    <source>
        <dbReference type="EMBL" id="CAJ1378593.1"/>
    </source>
</evidence>
<feature type="region of interest" description="Disordered" evidence="1">
    <location>
        <begin position="1"/>
        <end position="46"/>
    </location>
</feature>
<dbReference type="GO" id="GO:0006488">
    <property type="term" value="P:dolichol-linked oligosaccharide biosynthetic process"/>
    <property type="evidence" value="ECO:0007669"/>
    <property type="project" value="TreeGrafter"/>
</dbReference>
<proteinExistence type="predicted"/>
<dbReference type="InterPro" id="IPR052474">
    <property type="entry name" value="UDP-GlcNAc_transferase"/>
</dbReference>
<dbReference type="Pfam" id="PF04101">
    <property type="entry name" value="Glyco_tran_28_C"/>
    <property type="match status" value="1"/>
</dbReference>
<dbReference type="PANTHER" id="PTHR47043:SF1">
    <property type="entry name" value="UDP-N-ACETYLGLUCOSAMINE TRANSFERASE SUBUNIT ALG13"/>
    <property type="match status" value="1"/>
</dbReference>
<dbReference type="Proteomes" id="UP001178507">
    <property type="component" value="Unassembled WGS sequence"/>
</dbReference>
<dbReference type="PANTHER" id="PTHR47043">
    <property type="entry name" value="UDP-N-ACETYLGLUCOSAMINE TRANSFERASE SUBUNIT ALG13"/>
    <property type="match status" value="1"/>
</dbReference>
<dbReference type="Gene3D" id="3.40.50.2000">
    <property type="entry name" value="Glycogen Phosphorylase B"/>
    <property type="match status" value="1"/>
</dbReference>
<dbReference type="SUPFAM" id="SSF53756">
    <property type="entry name" value="UDP-Glycosyltransferase/glycogen phosphorylase"/>
    <property type="match status" value="1"/>
</dbReference>